<feature type="transmembrane region" description="Helical" evidence="8">
    <location>
        <begin position="342"/>
        <end position="361"/>
    </location>
</feature>
<feature type="compositionally biased region" description="Basic and acidic residues" evidence="7">
    <location>
        <begin position="44"/>
        <end position="54"/>
    </location>
</feature>
<dbReference type="Proteomes" id="UP000054721">
    <property type="component" value="Unassembled WGS sequence"/>
</dbReference>
<comment type="caution">
    <text evidence="9">The sequence shown here is derived from an EMBL/GenBank/DDBJ whole genome shotgun (WGS) entry which is preliminary data.</text>
</comment>
<name>A0A0V1KSQ4_9BILA</name>
<keyword evidence="4 8" id="KW-1133">Transmembrane helix</keyword>
<accession>A0A0V1KSQ4</accession>
<keyword evidence="6" id="KW-0479">Metal-binding</keyword>
<feature type="compositionally biased region" description="Basic and acidic residues" evidence="7">
    <location>
        <begin position="17"/>
        <end position="34"/>
    </location>
</feature>
<dbReference type="Pfam" id="PF03006">
    <property type="entry name" value="HlyIII"/>
    <property type="match status" value="1"/>
</dbReference>
<dbReference type="GO" id="GO:0033211">
    <property type="term" value="P:adiponectin-activated signaling pathway"/>
    <property type="evidence" value="ECO:0007669"/>
    <property type="project" value="TreeGrafter"/>
</dbReference>
<feature type="transmembrane region" description="Helical" evidence="8">
    <location>
        <begin position="367"/>
        <end position="389"/>
    </location>
</feature>
<feature type="binding site" evidence="6">
    <location>
        <position position="475"/>
    </location>
    <ligand>
        <name>Zn(2+)</name>
        <dbReference type="ChEBI" id="CHEBI:29105"/>
    </ligand>
</feature>
<reference evidence="9 10" key="1">
    <citation type="submission" date="2015-05" db="EMBL/GenBank/DDBJ databases">
        <title>Evolution of Trichinella species and genotypes.</title>
        <authorList>
            <person name="Korhonen P.K."/>
            <person name="Edoardo P."/>
            <person name="Giuseppe L.R."/>
            <person name="Gasser R.B."/>
        </authorList>
    </citation>
    <scope>NUCLEOTIDE SEQUENCE [LARGE SCALE GENOMIC DNA]</scope>
    <source>
        <strain evidence="9">ISS10</strain>
    </source>
</reference>
<proteinExistence type="inferred from homology"/>
<keyword evidence="3 8" id="KW-0812">Transmembrane</keyword>
<keyword evidence="9" id="KW-0675">Receptor</keyword>
<dbReference type="OrthoDB" id="5585746at2759"/>
<dbReference type="GO" id="GO:0046872">
    <property type="term" value="F:metal ion binding"/>
    <property type="evidence" value="ECO:0007669"/>
    <property type="project" value="UniProtKB-KW"/>
</dbReference>
<dbReference type="AlphaFoldDB" id="A0A0V1KSQ4"/>
<feature type="binding site" evidence="6">
    <location>
        <position position="326"/>
    </location>
    <ligand>
        <name>Zn(2+)</name>
        <dbReference type="ChEBI" id="CHEBI:29105"/>
    </ligand>
</feature>
<dbReference type="InterPro" id="IPR004254">
    <property type="entry name" value="AdipoR/HlyIII-related"/>
</dbReference>
<dbReference type="STRING" id="6335.A0A0V1KSQ4"/>
<feature type="transmembrane region" description="Helical" evidence="8">
    <location>
        <begin position="401"/>
        <end position="422"/>
    </location>
</feature>
<dbReference type="PANTHER" id="PTHR20855">
    <property type="entry name" value="ADIPOR/PROGESTIN RECEPTOR-RELATED"/>
    <property type="match status" value="1"/>
</dbReference>
<feature type="binding site" evidence="6">
    <location>
        <position position="471"/>
    </location>
    <ligand>
        <name>Zn(2+)</name>
        <dbReference type="ChEBI" id="CHEBI:29105"/>
    </ligand>
</feature>
<organism evidence="9 10">
    <name type="scientific">Trichinella nativa</name>
    <dbReference type="NCBI Taxonomy" id="6335"/>
    <lineage>
        <taxon>Eukaryota</taxon>
        <taxon>Metazoa</taxon>
        <taxon>Ecdysozoa</taxon>
        <taxon>Nematoda</taxon>
        <taxon>Enoplea</taxon>
        <taxon>Dorylaimia</taxon>
        <taxon>Trichinellida</taxon>
        <taxon>Trichinellidae</taxon>
        <taxon>Trichinella</taxon>
    </lineage>
</organism>
<evidence type="ECO:0000256" key="5">
    <source>
        <dbReference type="ARBA" id="ARBA00023136"/>
    </source>
</evidence>
<feature type="transmembrane region" description="Helical" evidence="8">
    <location>
        <begin position="277"/>
        <end position="296"/>
    </location>
</feature>
<sequence length="501" mass="56036">MQPSNFSAEQPAVPGNDQKEERERKHEEEDRVEVGADALTVEQKLSRQEGDKSVPEQAIQQSVQEDLNHVKKAPKEIAGVLETGPVVEPRPCSQDSVGTPAEQAVQATVQEDLNNVKEASKEIAGVLETGQVVEPRPCSQDSVGAPAEQAVQATVQDDLNNVKEASKEIAGVLETGQVVEPRPCSQDSVGTPAEQAVQPKIQDNLNSVKEASKDNAGRLKNRPEAVRGATWTTTHVSTLPPWLQENEFVLHGHRPPLFSVLDCLLSIFQIHSETGNIWSHLIAFYIMYLLAQWHMTSASLKLEQKIPFLPYFASALGCLGFSASFHTMLCHSEWVSHLFRKLDHCGIAILITGSTISWLYYLFYCHSWLYIIYAVLCMLLGIHSAVQTIKGDLSTAHHRFTRSLVFILNGLSAAIPCLHYRYMYGIPEELMGSIYLLLIMAFFYISGALIYSCRVPERLMPGRFDTWFQSHQIFHVFVFIALVFFYRSLVLIADYRLSTSC</sequence>
<evidence type="ECO:0000313" key="10">
    <source>
        <dbReference type="Proteomes" id="UP000054721"/>
    </source>
</evidence>
<feature type="region of interest" description="Disordered" evidence="7">
    <location>
        <begin position="81"/>
        <end position="101"/>
    </location>
</feature>
<evidence type="ECO:0000256" key="4">
    <source>
        <dbReference type="ARBA" id="ARBA00022989"/>
    </source>
</evidence>
<protein>
    <submittedName>
        <fullName evidence="9">ADIPOR-like receptor</fullName>
    </submittedName>
</protein>
<feature type="transmembrane region" description="Helical" evidence="8">
    <location>
        <begin position="473"/>
        <end position="493"/>
    </location>
</feature>
<comment type="subcellular location">
    <subcellularLocation>
        <location evidence="1">Membrane</location>
        <topology evidence="1">Multi-pass membrane protein</topology>
    </subcellularLocation>
</comment>
<feature type="region of interest" description="Disordered" evidence="7">
    <location>
        <begin position="1"/>
        <end position="58"/>
    </location>
</feature>
<keyword evidence="5 8" id="KW-0472">Membrane</keyword>
<evidence type="ECO:0000256" key="6">
    <source>
        <dbReference type="PIRSR" id="PIRSR604254-1"/>
    </source>
</evidence>
<comment type="similarity">
    <text evidence="2">Belongs to the ADIPOR family.</text>
</comment>
<evidence type="ECO:0000256" key="2">
    <source>
        <dbReference type="ARBA" id="ARBA00007018"/>
    </source>
</evidence>
<evidence type="ECO:0000256" key="1">
    <source>
        <dbReference type="ARBA" id="ARBA00004141"/>
    </source>
</evidence>
<feature type="transmembrane region" description="Helical" evidence="8">
    <location>
        <begin position="434"/>
        <end position="452"/>
    </location>
</feature>
<dbReference type="GO" id="GO:0038023">
    <property type="term" value="F:signaling receptor activity"/>
    <property type="evidence" value="ECO:0007669"/>
    <property type="project" value="TreeGrafter"/>
</dbReference>
<evidence type="ECO:0000256" key="7">
    <source>
        <dbReference type="SAM" id="MobiDB-lite"/>
    </source>
</evidence>
<keyword evidence="6" id="KW-0862">Zinc</keyword>
<feature type="transmembrane region" description="Helical" evidence="8">
    <location>
        <begin position="308"/>
        <end position="330"/>
    </location>
</feature>
<dbReference type="GO" id="GO:0005886">
    <property type="term" value="C:plasma membrane"/>
    <property type="evidence" value="ECO:0007669"/>
    <property type="project" value="TreeGrafter"/>
</dbReference>
<gene>
    <name evidence="9" type="ORF">T02_9514</name>
</gene>
<keyword evidence="10" id="KW-1185">Reference proteome</keyword>
<dbReference type="EMBL" id="JYDW01000271">
    <property type="protein sequence ID" value="KRZ50292.1"/>
    <property type="molecule type" value="Genomic_DNA"/>
</dbReference>
<evidence type="ECO:0000313" key="9">
    <source>
        <dbReference type="EMBL" id="KRZ50292.1"/>
    </source>
</evidence>
<evidence type="ECO:0000256" key="3">
    <source>
        <dbReference type="ARBA" id="ARBA00022692"/>
    </source>
</evidence>
<evidence type="ECO:0000256" key="8">
    <source>
        <dbReference type="SAM" id="Phobius"/>
    </source>
</evidence>
<dbReference type="PANTHER" id="PTHR20855:SF52">
    <property type="entry name" value="ADIPONECTIN RECEPTOR PROTEIN"/>
    <property type="match status" value="1"/>
</dbReference>